<proteinExistence type="predicted"/>
<feature type="domain" description="C2H2-type" evidence="10">
    <location>
        <begin position="90"/>
        <end position="119"/>
    </location>
</feature>
<dbReference type="SMART" id="SM00355">
    <property type="entry name" value="ZnF_C2H2"/>
    <property type="match status" value="9"/>
</dbReference>
<evidence type="ECO:0000313" key="11">
    <source>
        <dbReference type="EMBL" id="KAK6151370.1"/>
    </source>
</evidence>
<gene>
    <name evidence="11" type="ORF">DH2020_014005</name>
</gene>
<keyword evidence="7" id="KW-0539">Nucleus</keyword>
<dbReference type="Proteomes" id="UP001318860">
    <property type="component" value="Unassembled WGS sequence"/>
</dbReference>
<evidence type="ECO:0000256" key="8">
    <source>
        <dbReference type="PROSITE-ProRule" id="PRU00042"/>
    </source>
</evidence>
<feature type="domain" description="C2H2-type" evidence="10">
    <location>
        <begin position="62"/>
        <end position="89"/>
    </location>
</feature>
<evidence type="ECO:0000259" key="10">
    <source>
        <dbReference type="PROSITE" id="PS50157"/>
    </source>
</evidence>
<dbReference type="PROSITE" id="PS00028">
    <property type="entry name" value="ZINC_FINGER_C2H2_1"/>
    <property type="match status" value="7"/>
</dbReference>
<dbReference type="Pfam" id="PF00096">
    <property type="entry name" value="zf-C2H2"/>
    <property type="match status" value="4"/>
</dbReference>
<reference evidence="11 12" key="1">
    <citation type="journal article" date="2021" name="Comput. Struct. Biotechnol. J.">
        <title>De novo genome assembly of the potent medicinal plant Rehmannia glutinosa using nanopore technology.</title>
        <authorList>
            <person name="Ma L."/>
            <person name="Dong C."/>
            <person name="Song C."/>
            <person name="Wang X."/>
            <person name="Zheng X."/>
            <person name="Niu Y."/>
            <person name="Chen S."/>
            <person name="Feng W."/>
        </authorList>
    </citation>
    <scope>NUCLEOTIDE SEQUENCE [LARGE SCALE GENOMIC DNA]</scope>
    <source>
        <strain evidence="11">DH-2019</strain>
    </source>
</reference>
<name>A0ABR0WVW9_REHGL</name>
<keyword evidence="4" id="KW-0862">Zinc</keyword>
<evidence type="ECO:0000256" key="6">
    <source>
        <dbReference type="ARBA" id="ARBA00023163"/>
    </source>
</evidence>
<evidence type="ECO:0000256" key="1">
    <source>
        <dbReference type="ARBA" id="ARBA00004123"/>
    </source>
</evidence>
<comment type="caution">
    <text evidence="11">The sequence shown here is derived from an EMBL/GenBank/DDBJ whole genome shotgun (WGS) entry which is preliminary data.</text>
</comment>
<sequence length="379" mass="43848">MGNEVEQARGPIFRDIRKYYCEYCGICRSKKSLIARHILTDHEEEMKKKKGNEEKEHEEKLNICNECGATFRKPAHLKQHMQSHSLERPFTCPVDDCHSSYRRKDHLTRHLLQHQGKLFECPIEDCKHRFTYQGNMTRHVKEFHDEPASANVEHPKEHVCAEPGCGKVFKYPSKLQKHEDSHGKVLLFSYVILKLDSVEALCGEPGCMKYFTNDQCLKEHIRSCHQYIICDKCGTKQLKKNIKRHIRMHDAGVSSDRIKCGVEGCLLTFSTTSNLKQHMKAVHLELKPFTCSIPGCHMRFAFKHVRDNHEKSGCHVYTPGDFEELDEQFRSRPRGGRKRKFPVIETLLRKRVVPPSESELDLSDGQQYSSGPLSAESDD</sequence>
<organism evidence="11 12">
    <name type="scientific">Rehmannia glutinosa</name>
    <name type="common">Chinese foxglove</name>
    <dbReference type="NCBI Taxonomy" id="99300"/>
    <lineage>
        <taxon>Eukaryota</taxon>
        <taxon>Viridiplantae</taxon>
        <taxon>Streptophyta</taxon>
        <taxon>Embryophyta</taxon>
        <taxon>Tracheophyta</taxon>
        <taxon>Spermatophyta</taxon>
        <taxon>Magnoliopsida</taxon>
        <taxon>eudicotyledons</taxon>
        <taxon>Gunneridae</taxon>
        <taxon>Pentapetalae</taxon>
        <taxon>asterids</taxon>
        <taxon>lamiids</taxon>
        <taxon>Lamiales</taxon>
        <taxon>Orobanchaceae</taxon>
        <taxon>Rehmannieae</taxon>
        <taxon>Rehmannia</taxon>
    </lineage>
</organism>
<dbReference type="InterPro" id="IPR013087">
    <property type="entry name" value="Znf_C2H2_type"/>
</dbReference>
<dbReference type="PANTHER" id="PTHR46179">
    <property type="entry name" value="ZINC FINGER PROTEIN"/>
    <property type="match status" value="1"/>
</dbReference>
<keyword evidence="2" id="KW-0479">Metal-binding</keyword>
<evidence type="ECO:0000256" key="2">
    <source>
        <dbReference type="ARBA" id="ARBA00022723"/>
    </source>
</evidence>
<dbReference type="InterPro" id="IPR051061">
    <property type="entry name" value="Zinc_finger_trans_reg"/>
</dbReference>
<evidence type="ECO:0000256" key="7">
    <source>
        <dbReference type="ARBA" id="ARBA00023242"/>
    </source>
</evidence>
<evidence type="ECO:0000313" key="12">
    <source>
        <dbReference type="Proteomes" id="UP001318860"/>
    </source>
</evidence>
<feature type="domain" description="C2H2-type" evidence="10">
    <location>
        <begin position="158"/>
        <end position="182"/>
    </location>
</feature>
<dbReference type="SUPFAM" id="SSF57667">
    <property type="entry name" value="beta-beta-alpha zinc fingers"/>
    <property type="match status" value="3"/>
</dbReference>
<feature type="domain" description="C2H2-type" evidence="10">
    <location>
        <begin position="119"/>
        <end position="149"/>
    </location>
</feature>
<keyword evidence="3 8" id="KW-0863">Zinc-finger</keyword>
<evidence type="ECO:0000256" key="3">
    <source>
        <dbReference type="ARBA" id="ARBA00022771"/>
    </source>
</evidence>
<evidence type="ECO:0000256" key="4">
    <source>
        <dbReference type="ARBA" id="ARBA00022833"/>
    </source>
</evidence>
<evidence type="ECO:0000256" key="5">
    <source>
        <dbReference type="ARBA" id="ARBA00023015"/>
    </source>
</evidence>
<keyword evidence="6" id="KW-0804">Transcription</keyword>
<keyword evidence="5" id="KW-0805">Transcription regulation</keyword>
<accession>A0ABR0WVW9</accession>
<dbReference type="Gene3D" id="3.30.160.60">
    <property type="entry name" value="Classic Zinc Finger"/>
    <property type="match status" value="5"/>
</dbReference>
<dbReference type="EMBL" id="JABTTQ020000007">
    <property type="protein sequence ID" value="KAK6151370.1"/>
    <property type="molecule type" value="Genomic_DNA"/>
</dbReference>
<feature type="domain" description="C2H2-type" evidence="10">
    <location>
        <begin position="258"/>
        <end position="288"/>
    </location>
</feature>
<evidence type="ECO:0000256" key="9">
    <source>
        <dbReference type="SAM" id="MobiDB-lite"/>
    </source>
</evidence>
<dbReference type="PROSITE" id="PS50157">
    <property type="entry name" value="ZINC_FINGER_C2H2_2"/>
    <property type="match status" value="5"/>
</dbReference>
<comment type="subcellular location">
    <subcellularLocation>
        <location evidence="1">Nucleus</location>
    </subcellularLocation>
</comment>
<keyword evidence="12" id="KW-1185">Reference proteome</keyword>
<feature type="region of interest" description="Disordered" evidence="9">
    <location>
        <begin position="353"/>
        <end position="379"/>
    </location>
</feature>
<dbReference type="PANTHER" id="PTHR46179:SF13">
    <property type="entry name" value="C2H2-TYPE DOMAIN-CONTAINING PROTEIN"/>
    <property type="match status" value="1"/>
</dbReference>
<dbReference type="InterPro" id="IPR036236">
    <property type="entry name" value="Znf_C2H2_sf"/>
</dbReference>
<protein>
    <recommendedName>
        <fullName evidence="10">C2H2-type domain-containing protein</fullName>
    </recommendedName>
</protein>